<comment type="caution">
    <text evidence="1">The sequence shown here is derived from an EMBL/GenBank/DDBJ whole genome shotgun (WGS) entry which is preliminary data.</text>
</comment>
<dbReference type="Proteomes" id="UP000215335">
    <property type="component" value="Unassembled WGS sequence"/>
</dbReference>
<protein>
    <submittedName>
        <fullName evidence="1">Uncharacterized protein</fullName>
    </submittedName>
</protein>
<keyword evidence="2" id="KW-1185">Reference proteome</keyword>
<feature type="non-terminal residue" evidence="1">
    <location>
        <position position="1"/>
    </location>
</feature>
<gene>
    <name evidence="1" type="ORF">TSAR_002280</name>
</gene>
<evidence type="ECO:0000313" key="2">
    <source>
        <dbReference type="Proteomes" id="UP000215335"/>
    </source>
</evidence>
<accession>A0A232FJU1</accession>
<evidence type="ECO:0000313" key="1">
    <source>
        <dbReference type="EMBL" id="OXU30769.1"/>
    </source>
</evidence>
<dbReference type="AlphaFoldDB" id="A0A232FJU1"/>
<name>A0A232FJU1_9HYME</name>
<dbReference type="EMBL" id="NNAY01000122">
    <property type="protein sequence ID" value="OXU30769.1"/>
    <property type="molecule type" value="Genomic_DNA"/>
</dbReference>
<reference evidence="1 2" key="1">
    <citation type="journal article" date="2017" name="Curr. Biol.">
        <title>The Evolution of Venom by Co-option of Single-Copy Genes.</title>
        <authorList>
            <person name="Martinson E.O."/>
            <person name="Mrinalini"/>
            <person name="Kelkar Y.D."/>
            <person name="Chang C.H."/>
            <person name="Werren J.H."/>
        </authorList>
    </citation>
    <scope>NUCLEOTIDE SEQUENCE [LARGE SCALE GENOMIC DNA]</scope>
    <source>
        <strain evidence="1 2">Alberta</strain>
        <tissue evidence="1">Whole body</tissue>
    </source>
</reference>
<sequence>LTLTLSVVLSPIRVWLYTNSGPAPLLSRPSTRSSIDYVVPRDVIFDRGIIFILWACPISYIYDTQMRIGFITYERRKGIRSPL</sequence>
<proteinExistence type="predicted"/>
<organism evidence="1 2">
    <name type="scientific">Trichomalopsis sarcophagae</name>
    <dbReference type="NCBI Taxonomy" id="543379"/>
    <lineage>
        <taxon>Eukaryota</taxon>
        <taxon>Metazoa</taxon>
        <taxon>Ecdysozoa</taxon>
        <taxon>Arthropoda</taxon>
        <taxon>Hexapoda</taxon>
        <taxon>Insecta</taxon>
        <taxon>Pterygota</taxon>
        <taxon>Neoptera</taxon>
        <taxon>Endopterygota</taxon>
        <taxon>Hymenoptera</taxon>
        <taxon>Apocrita</taxon>
        <taxon>Proctotrupomorpha</taxon>
        <taxon>Chalcidoidea</taxon>
        <taxon>Pteromalidae</taxon>
        <taxon>Pteromalinae</taxon>
        <taxon>Trichomalopsis</taxon>
    </lineage>
</organism>